<protein>
    <submittedName>
        <fullName evidence="2">Uncharacterized protein</fullName>
    </submittedName>
</protein>
<evidence type="ECO:0000313" key="2">
    <source>
        <dbReference type="EMBL" id="GAG17152.1"/>
    </source>
</evidence>
<evidence type="ECO:0000256" key="1">
    <source>
        <dbReference type="SAM" id="MobiDB-lite"/>
    </source>
</evidence>
<feature type="non-terminal residue" evidence="2">
    <location>
        <position position="263"/>
    </location>
</feature>
<sequence>KKKGIIELRKKLKQLRKELWEEIGKDKRHRAKPSKKEPGEESLSEEEVRAIFLFFNLCPEPDTRFDEWVFSEKTKPKGKKTKDNGGSRFSQKPSALGINQLIGQKMLDLNSCNDEKIVDAVNFLVGTLEIEELVGLCGSLFYQVKPEHRKKIIGSLASAGGREAVGIINGFIQRQLVDNDAPDYETFISLAEADFIFSVQLLLNYFIRIDNYDIQGKLYSALRYLASDSRILPLVKDKVDNLDSNHKLLPSFLTIIGETKSKD</sequence>
<dbReference type="EMBL" id="BARS01030033">
    <property type="protein sequence ID" value="GAG17152.1"/>
    <property type="molecule type" value="Genomic_DNA"/>
</dbReference>
<reference evidence="2" key="1">
    <citation type="journal article" date="2014" name="Front. Microbiol.">
        <title>High frequency of phylogenetically diverse reductive dehalogenase-homologous genes in deep subseafloor sedimentary metagenomes.</title>
        <authorList>
            <person name="Kawai M."/>
            <person name="Futagami T."/>
            <person name="Toyoda A."/>
            <person name="Takaki Y."/>
            <person name="Nishi S."/>
            <person name="Hori S."/>
            <person name="Arai W."/>
            <person name="Tsubouchi T."/>
            <person name="Morono Y."/>
            <person name="Uchiyama I."/>
            <person name="Ito T."/>
            <person name="Fujiyama A."/>
            <person name="Inagaki F."/>
            <person name="Takami H."/>
        </authorList>
    </citation>
    <scope>NUCLEOTIDE SEQUENCE</scope>
    <source>
        <strain evidence="2">Expedition CK06-06</strain>
    </source>
</reference>
<dbReference type="AlphaFoldDB" id="X0W1C7"/>
<comment type="caution">
    <text evidence="2">The sequence shown here is derived from an EMBL/GenBank/DDBJ whole genome shotgun (WGS) entry which is preliminary data.</text>
</comment>
<name>X0W1C7_9ZZZZ</name>
<feature type="non-terminal residue" evidence="2">
    <location>
        <position position="1"/>
    </location>
</feature>
<gene>
    <name evidence="2" type="ORF">S01H1_46877</name>
</gene>
<organism evidence="2">
    <name type="scientific">marine sediment metagenome</name>
    <dbReference type="NCBI Taxonomy" id="412755"/>
    <lineage>
        <taxon>unclassified sequences</taxon>
        <taxon>metagenomes</taxon>
        <taxon>ecological metagenomes</taxon>
    </lineage>
</organism>
<accession>X0W1C7</accession>
<feature type="region of interest" description="Disordered" evidence="1">
    <location>
        <begin position="23"/>
        <end position="45"/>
    </location>
</feature>
<proteinExistence type="predicted"/>